<evidence type="ECO:0000313" key="2">
    <source>
        <dbReference type="Proteomes" id="UP001497516"/>
    </source>
</evidence>
<dbReference type="Proteomes" id="UP001497516">
    <property type="component" value="Chromosome 8"/>
</dbReference>
<sequence length="92" mass="9705">MGEKELRSTSLVFSNIVGYGIEDRSSEERLGRGSSWVSVQVEGTVGHAEGEVVSAEGGAGLADGEYCPRKRYGGGEEPSTVAGRELRLSAGW</sequence>
<keyword evidence="2" id="KW-1185">Reference proteome</keyword>
<dbReference type="AlphaFoldDB" id="A0AAV2G599"/>
<gene>
    <name evidence="1" type="ORF">LTRI10_LOCUS45580</name>
</gene>
<accession>A0AAV2G599</accession>
<name>A0AAV2G599_9ROSI</name>
<organism evidence="1 2">
    <name type="scientific">Linum trigynum</name>
    <dbReference type="NCBI Taxonomy" id="586398"/>
    <lineage>
        <taxon>Eukaryota</taxon>
        <taxon>Viridiplantae</taxon>
        <taxon>Streptophyta</taxon>
        <taxon>Embryophyta</taxon>
        <taxon>Tracheophyta</taxon>
        <taxon>Spermatophyta</taxon>
        <taxon>Magnoliopsida</taxon>
        <taxon>eudicotyledons</taxon>
        <taxon>Gunneridae</taxon>
        <taxon>Pentapetalae</taxon>
        <taxon>rosids</taxon>
        <taxon>fabids</taxon>
        <taxon>Malpighiales</taxon>
        <taxon>Linaceae</taxon>
        <taxon>Linum</taxon>
    </lineage>
</organism>
<reference evidence="1 2" key="1">
    <citation type="submission" date="2024-04" db="EMBL/GenBank/DDBJ databases">
        <authorList>
            <person name="Fracassetti M."/>
        </authorList>
    </citation>
    <scope>NUCLEOTIDE SEQUENCE [LARGE SCALE GENOMIC DNA]</scope>
</reference>
<proteinExistence type="predicted"/>
<dbReference type="EMBL" id="OZ034821">
    <property type="protein sequence ID" value="CAL1405814.1"/>
    <property type="molecule type" value="Genomic_DNA"/>
</dbReference>
<protein>
    <submittedName>
        <fullName evidence="1">Uncharacterized protein</fullName>
    </submittedName>
</protein>
<evidence type="ECO:0000313" key="1">
    <source>
        <dbReference type="EMBL" id="CAL1405814.1"/>
    </source>
</evidence>